<dbReference type="SUPFAM" id="SSF46689">
    <property type="entry name" value="Homeodomain-like"/>
    <property type="match status" value="1"/>
</dbReference>
<accession>B6GCC8</accession>
<feature type="non-terminal residue" evidence="7">
    <location>
        <position position="414"/>
    </location>
</feature>
<dbReference type="PROSITE" id="PS50531">
    <property type="entry name" value="HTH_IS21"/>
    <property type="match status" value="1"/>
</dbReference>
<dbReference type="HOGENOM" id="CLU_020626_2_1_11"/>
<feature type="domain" description="HTH IS21-type" evidence="5">
    <location>
        <begin position="5"/>
        <end position="69"/>
    </location>
</feature>
<dbReference type="InterPro" id="IPR012337">
    <property type="entry name" value="RNaseH-like_sf"/>
</dbReference>
<comment type="similarity">
    <text evidence="1">Belongs to the transposase IS21/IS408/IS1162 family.</text>
</comment>
<evidence type="ECO:0000313" key="8">
    <source>
        <dbReference type="Proteomes" id="UP000003560"/>
    </source>
</evidence>
<name>B6GCC8_9ACTN</name>
<dbReference type="GO" id="GO:0000150">
    <property type="term" value="F:DNA strand exchange activity"/>
    <property type="evidence" value="ECO:0007669"/>
    <property type="project" value="InterPro"/>
</dbReference>
<comment type="caution">
    <text evidence="7">The sequence shown here is derived from an EMBL/GenBank/DDBJ whole genome shotgun (WGS) entry which is preliminary data.</text>
</comment>
<dbReference type="GO" id="GO:0015074">
    <property type="term" value="P:DNA integration"/>
    <property type="evidence" value="ECO:0007669"/>
    <property type="project" value="InterPro"/>
</dbReference>
<dbReference type="InterPro" id="IPR036397">
    <property type="entry name" value="RNaseH_sf"/>
</dbReference>
<dbReference type="EMBL" id="ABXJ01000100">
    <property type="protein sequence ID" value="EEA90064.1"/>
    <property type="molecule type" value="Genomic_DNA"/>
</dbReference>
<dbReference type="SUPFAM" id="SSF53098">
    <property type="entry name" value="Ribonuclease H-like"/>
    <property type="match status" value="1"/>
</dbReference>
<dbReference type="PROSITE" id="PS50994">
    <property type="entry name" value="INTEGRASE"/>
    <property type="match status" value="1"/>
</dbReference>
<evidence type="ECO:0000313" key="7">
    <source>
        <dbReference type="EMBL" id="EEA90064.1"/>
    </source>
</evidence>
<dbReference type="InterPro" id="IPR001584">
    <property type="entry name" value="Integrase_cat-core"/>
</dbReference>
<gene>
    <name evidence="7" type="ORF">COLSTE_01751</name>
</gene>
<dbReference type="AlphaFoldDB" id="B6GCC8"/>
<keyword evidence="8" id="KW-1185">Reference proteome</keyword>
<evidence type="ECO:0000259" key="5">
    <source>
        <dbReference type="PROSITE" id="PS50531"/>
    </source>
</evidence>
<evidence type="ECO:0000256" key="1">
    <source>
        <dbReference type="ARBA" id="ARBA00009277"/>
    </source>
</evidence>
<dbReference type="GO" id="GO:0003677">
    <property type="term" value="F:DNA binding"/>
    <property type="evidence" value="ECO:0007669"/>
    <property type="project" value="UniProtKB-KW"/>
</dbReference>
<evidence type="ECO:0000259" key="6">
    <source>
        <dbReference type="PROSITE" id="PS50994"/>
    </source>
</evidence>
<dbReference type="CDD" id="cd00569">
    <property type="entry name" value="HTH_Hin_like"/>
    <property type="match status" value="1"/>
</dbReference>
<evidence type="ECO:0000256" key="2">
    <source>
        <dbReference type="ARBA" id="ARBA00022578"/>
    </source>
</evidence>
<dbReference type="eggNOG" id="COG4584">
    <property type="taxonomic scope" value="Bacteria"/>
</dbReference>
<dbReference type="Gene3D" id="3.30.420.10">
    <property type="entry name" value="Ribonuclease H-like superfamily/Ribonuclease H"/>
    <property type="match status" value="1"/>
</dbReference>
<dbReference type="OrthoDB" id="2065409at2"/>
<evidence type="ECO:0000256" key="3">
    <source>
        <dbReference type="ARBA" id="ARBA00023125"/>
    </source>
</evidence>
<evidence type="ECO:0000256" key="4">
    <source>
        <dbReference type="ARBA" id="ARBA00023172"/>
    </source>
</evidence>
<proteinExistence type="inferred from homology"/>
<dbReference type="NCBIfam" id="NF033546">
    <property type="entry name" value="transpos_IS21"/>
    <property type="match status" value="1"/>
</dbReference>
<keyword evidence="3" id="KW-0238">DNA-binding</keyword>
<reference evidence="7 8" key="2">
    <citation type="submission" date="2008-10" db="EMBL/GenBank/DDBJ databases">
        <authorList>
            <person name="Fulton L."/>
            <person name="Clifton S."/>
            <person name="Fulton B."/>
            <person name="Xu J."/>
            <person name="Minx P."/>
            <person name="Pepin K.H."/>
            <person name="Johnson M."/>
            <person name="Thiruvilangam P."/>
            <person name="Bhonagiri V."/>
            <person name="Nash W.E."/>
            <person name="Mardis E.R."/>
            <person name="Wilson R.K."/>
        </authorList>
    </citation>
    <scope>NUCLEOTIDE SEQUENCE [LARGE SCALE GENOMIC DNA]</scope>
    <source>
        <strain evidence="7 8">DSM 13279</strain>
    </source>
</reference>
<dbReference type="Pfam" id="PF22483">
    <property type="entry name" value="Mu-transpos_C_2"/>
    <property type="match status" value="1"/>
</dbReference>
<dbReference type="PANTHER" id="PTHR35004">
    <property type="entry name" value="TRANSPOSASE RV3428C-RELATED"/>
    <property type="match status" value="1"/>
</dbReference>
<dbReference type="InterPro" id="IPR009057">
    <property type="entry name" value="Homeodomain-like_sf"/>
</dbReference>
<protein>
    <submittedName>
        <fullName evidence="7">Helix-turn-helix domain of resolvase</fullName>
    </submittedName>
</protein>
<dbReference type="InterPro" id="IPR006120">
    <property type="entry name" value="Resolvase_HTH_dom"/>
</dbReference>
<dbReference type="STRING" id="445975.COLSTE_01751"/>
<dbReference type="Pfam" id="PF02796">
    <property type="entry name" value="HTH_7"/>
    <property type="match status" value="1"/>
</dbReference>
<dbReference type="Gene3D" id="1.10.10.60">
    <property type="entry name" value="Homeodomain-like"/>
    <property type="match status" value="1"/>
</dbReference>
<sequence length="414" mass="47280">MISMDKIDSIRKRYRRGESVASIARDLQVSRDTVYKYARMEDLSPKMPVKKEKRPSKMDRWAPYVDQWLEDDMRENRKQRHSAHRIWQRLTQELGADVAESTVRRYVHLAKQRMHEGAEQYLDLEWPAGEAQVDFGFADFVARGTRMQLPYFVMSFPYSNVGLMQVMPGQNSECVCQGMENIFEFVGGVPTAVMFDNATGAGRRIADTIRLATLFKAFSAHYGFEYRFCNPRAGHEKGSVENKVGALRRALLVPVPRVWSMDGYNSRLLERCMALSKGKEHWRKGEGEDVLFHEDAYAFLALPEHPFSCVTYRRAVADKKGKVRVDGRHWYSTSPEYAGQEMIVGLHAAKVTIADRDGTVVAEHDRAYGDAPTDTTDPASQLPLLCNKLRGWHESKVRANLPDGLRGYMDGLDR</sequence>
<dbReference type="GO" id="GO:0032196">
    <property type="term" value="P:transposition"/>
    <property type="evidence" value="ECO:0007669"/>
    <property type="project" value="UniProtKB-KW"/>
</dbReference>
<keyword evidence="4" id="KW-0233">DNA recombination</keyword>
<keyword evidence="2" id="KW-0815">Transposition</keyword>
<dbReference type="InterPro" id="IPR054353">
    <property type="entry name" value="IstA-like_C"/>
</dbReference>
<dbReference type="Proteomes" id="UP000003560">
    <property type="component" value="Unassembled WGS sequence"/>
</dbReference>
<organism evidence="7 8">
    <name type="scientific">Collinsella stercoris DSM 13279</name>
    <dbReference type="NCBI Taxonomy" id="445975"/>
    <lineage>
        <taxon>Bacteria</taxon>
        <taxon>Bacillati</taxon>
        <taxon>Actinomycetota</taxon>
        <taxon>Coriobacteriia</taxon>
        <taxon>Coriobacteriales</taxon>
        <taxon>Coriobacteriaceae</taxon>
        <taxon>Collinsella</taxon>
    </lineage>
</organism>
<dbReference type="InterPro" id="IPR017894">
    <property type="entry name" value="HTH_IS21_transposase_type"/>
</dbReference>
<reference evidence="7 8" key="1">
    <citation type="submission" date="2008-10" db="EMBL/GenBank/DDBJ databases">
        <title>Draft genome sequence of Collinsella stercoris (DSM 13279).</title>
        <authorList>
            <person name="Sudarsanam P."/>
            <person name="Ley R."/>
            <person name="Guruge J."/>
            <person name="Turnbaugh P.J."/>
            <person name="Mahowald M."/>
            <person name="Liep D."/>
            <person name="Gordon J."/>
        </authorList>
    </citation>
    <scope>NUCLEOTIDE SEQUENCE [LARGE SCALE GENOMIC DNA]</scope>
    <source>
        <strain evidence="7 8">DSM 13279</strain>
    </source>
</reference>
<feature type="domain" description="Integrase catalytic" evidence="6">
    <location>
        <begin position="123"/>
        <end position="296"/>
    </location>
</feature>